<feature type="transmembrane region" description="Helical" evidence="1">
    <location>
        <begin position="63"/>
        <end position="82"/>
    </location>
</feature>
<comment type="caution">
    <text evidence="3">The sequence shown here is derived from an EMBL/GenBank/DDBJ whole genome shotgun (WGS) entry which is preliminary data.</text>
</comment>
<evidence type="ECO:0000313" key="3">
    <source>
        <dbReference type="EMBL" id="MBB5998314.1"/>
    </source>
</evidence>
<dbReference type="GO" id="GO:0080120">
    <property type="term" value="P:CAAX-box protein maturation"/>
    <property type="evidence" value="ECO:0007669"/>
    <property type="project" value="UniProtKB-ARBA"/>
</dbReference>
<dbReference type="AlphaFoldDB" id="A0A841E776"/>
<keyword evidence="1" id="KW-0812">Transmembrane</keyword>
<keyword evidence="3" id="KW-0645">Protease</keyword>
<protein>
    <submittedName>
        <fullName evidence="3">Membrane protease YdiL (CAAX protease family)</fullName>
    </submittedName>
</protein>
<keyword evidence="3" id="KW-0378">Hydrolase</keyword>
<evidence type="ECO:0000259" key="2">
    <source>
        <dbReference type="Pfam" id="PF02517"/>
    </source>
</evidence>
<keyword evidence="4" id="KW-1185">Reference proteome</keyword>
<feature type="transmembrane region" description="Helical" evidence="1">
    <location>
        <begin position="266"/>
        <end position="289"/>
    </location>
</feature>
<organism evidence="3 4">
    <name type="scientific">Streptomonospora salina</name>
    <dbReference type="NCBI Taxonomy" id="104205"/>
    <lineage>
        <taxon>Bacteria</taxon>
        <taxon>Bacillati</taxon>
        <taxon>Actinomycetota</taxon>
        <taxon>Actinomycetes</taxon>
        <taxon>Streptosporangiales</taxon>
        <taxon>Nocardiopsidaceae</taxon>
        <taxon>Streptomonospora</taxon>
    </lineage>
</organism>
<reference evidence="3 4" key="1">
    <citation type="submission" date="2020-08" db="EMBL/GenBank/DDBJ databases">
        <title>Sequencing the genomes of 1000 actinobacteria strains.</title>
        <authorList>
            <person name="Klenk H.-P."/>
        </authorList>
    </citation>
    <scope>NUCLEOTIDE SEQUENCE [LARGE SCALE GENOMIC DNA]</scope>
    <source>
        <strain evidence="3 4">DSM 44593</strain>
    </source>
</reference>
<evidence type="ECO:0000256" key="1">
    <source>
        <dbReference type="SAM" id="Phobius"/>
    </source>
</evidence>
<dbReference type="PANTHER" id="PTHR35797:SF1">
    <property type="entry name" value="PROTEASE"/>
    <property type="match status" value="1"/>
</dbReference>
<evidence type="ECO:0000313" key="4">
    <source>
        <dbReference type="Proteomes" id="UP000578077"/>
    </source>
</evidence>
<dbReference type="Proteomes" id="UP000578077">
    <property type="component" value="Unassembled WGS sequence"/>
</dbReference>
<feature type="transmembrane region" description="Helical" evidence="1">
    <location>
        <begin position="103"/>
        <end position="132"/>
    </location>
</feature>
<feature type="transmembrane region" description="Helical" evidence="1">
    <location>
        <begin position="209"/>
        <end position="226"/>
    </location>
</feature>
<proteinExistence type="predicted"/>
<accession>A0A841E776</accession>
<sequence>MSSESTASMRSPSPSLPYRSTGRLAPWAPRFLTVFALTLMAITVALCLPVWTGALSSDVLNAATPLVMWLPALVLVAVHLGARNPVPVMRWAGLGIRPAGRTSAVFGLLLAVMVLVPALTIAVTASLGLVGFAPSEEAAATAPMVAPMIVVMMAATLGEEAAWRGYLQSTLAPLGFWRSTLVIGAYWSLWHLPVAAAYWTDGRMDGREVLVTSVNLLLSAVVLSAVRYLSGSVWPAVAGHAMLNTVLVFAYSHLITSTADLPDGAYWGYALLTWAVWGVAILVLTRMVARRAA</sequence>
<feature type="domain" description="CAAX prenyl protease 2/Lysostaphin resistance protein A-like" evidence="2">
    <location>
        <begin position="145"/>
        <end position="246"/>
    </location>
</feature>
<keyword evidence="1" id="KW-0472">Membrane</keyword>
<dbReference type="Pfam" id="PF02517">
    <property type="entry name" value="Rce1-like"/>
    <property type="match status" value="1"/>
</dbReference>
<dbReference type="EMBL" id="JACHLY010000001">
    <property type="protein sequence ID" value="MBB5998314.1"/>
    <property type="molecule type" value="Genomic_DNA"/>
</dbReference>
<dbReference type="InterPro" id="IPR003675">
    <property type="entry name" value="Rce1/LyrA-like_dom"/>
</dbReference>
<feature type="transmembrane region" description="Helical" evidence="1">
    <location>
        <begin position="233"/>
        <end position="254"/>
    </location>
</feature>
<dbReference type="InterPro" id="IPR042150">
    <property type="entry name" value="MmRce1-like"/>
</dbReference>
<feature type="transmembrane region" description="Helical" evidence="1">
    <location>
        <begin position="138"/>
        <end position="158"/>
    </location>
</feature>
<dbReference type="RefSeq" id="WP_184634472.1">
    <property type="nucleotide sequence ID" value="NZ_BAABKT010000014.1"/>
</dbReference>
<gene>
    <name evidence="3" type="ORF">HNR25_002065</name>
</gene>
<dbReference type="GO" id="GO:0006508">
    <property type="term" value="P:proteolysis"/>
    <property type="evidence" value="ECO:0007669"/>
    <property type="project" value="UniProtKB-KW"/>
</dbReference>
<name>A0A841E776_9ACTN</name>
<dbReference type="GO" id="GO:0004175">
    <property type="term" value="F:endopeptidase activity"/>
    <property type="evidence" value="ECO:0007669"/>
    <property type="project" value="UniProtKB-ARBA"/>
</dbReference>
<feature type="transmembrane region" description="Helical" evidence="1">
    <location>
        <begin position="170"/>
        <end position="189"/>
    </location>
</feature>
<dbReference type="PANTHER" id="PTHR35797">
    <property type="entry name" value="PROTEASE-RELATED"/>
    <property type="match status" value="1"/>
</dbReference>
<keyword evidence="1" id="KW-1133">Transmembrane helix</keyword>
<feature type="transmembrane region" description="Helical" evidence="1">
    <location>
        <begin position="31"/>
        <end position="51"/>
    </location>
</feature>